<evidence type="ECO:0000259" key="9">
    <source>
        <dbReference type="PROSITE" id="PS50979"/>
    </source>
</evidence>
<dbReference type="Gene3D" id="2.40.50.100">
    <property type="match status" value="1"/>
</dbReference>
<dbReference type="InterPro" id="IPR051602">
    <property type="entry name" value="ACC_Biotin_Carboxylase"/>
</dbReference>
<accession>I4D124</accession>
<dbReference type="PROSITE" id="PS50968">
    <property type="entry name" value="BIOTINYL_LIPOYL"/>
    <property type="match status" value="1"/>
</dbReference>
<feature type="domain" description="Biotin carboxylation" evidence="9">
    <location>
        <begin position="1"/>
        <end position="455"/>
    </location>
</feature>
<dbReference type="InterPro" id="IPR011764">
    <property type="entry name" value="Biotin_carboxylation_dom"/>
</dbReference>
<dbReference type="InterPro" id="IPR013815">
    <property type="entry name" value="ATP_grasp_subdomain_1"/>
</dbReference>
<dbReference type="STRING" id="646529.Desaci_0431"/>
<dbReference type="SUPFAM" id="SSF56059">
    <property type="entry name" value="Glutathione synthetase ATP-binding domain-like"/>
    <property type="match status" value="1"/>
</dbReference>
<evidence type="ECO:0000256" key="4">
    <source>
        <dbReference type="ARBA" id="ARBA00022840"/>
    </source>
</evidence>
<feature type="domain" description="CoA carboxyltransferase C-terminal" evidence="10">
    <location>
        <begin position="840"/>
        <end position="1087"/>
    </location>
</feature>
<dbReference type="InterPro" id="IPR005479">
    <property type="entry name" value="CPAse_ATP-bd"/>
</dbReference>
<dbReference type="InterPro" id="IPR011054">
    <property type="entry name" value="Rudment_hybrid_motif"/>
</dbReference>
<keyword evidence="12" id="KW-1185">Reference proteome</keyword>
<dbReference type="PROSITE" id="PS00188">
    <property type="entry name" value="BIOTIN"/>
    <property type="match status" value="1"/>
</dbReference>
<gene>
    <name evidence="11" type="ordered locus">Desaci_0431</name>
</gene>
<proteinExistence type="predicted"/>
<reference evidence="11 12" key="1">
    <citation type="journal article" date="2012" name="J. Bacteriol.">
        <title>Complete genome sequences of Desulfosporosinus orientis DSM765T, Desulfosporosinus youngiae DSM17734T, Desulfosporosinus meridiei DSM13257T, and Desulfosporosinus acidiphilus DSM22704T.</title>
        <authorList>
            <person name="Pester M."/>
            <person name="Brambilla E."/>
            <person name="Alazard D."/>
            <person name="Rattei T."/>
            <person name="Weinmaier T."/>
            <person name="Han J."/>
            <person name="Lucas S."/>
            <person name="Lapidus A."/>
            <person name="Cheng J.F."/>
            <person name="Goodwin L."/>
            <person name="Pitluck S."/>
            <person name="Peters L."/>
            <person name="Ovchinnikova G."/>
            <person name="Teshima H."/>
            <person name="Detter J.C."/>
            <person name="Han C.S."/>
            <person name="Tapia R."/>
            <person name="Land M.L."/>
            <person name="Hauser L."/>
            <person name="Kyrpides N.C."/>
            <person name="Ivanova N.N."/>
            <person name="Pagani I."/>
            <person name="Huntmann M."/>
            <person name="Wei C.L."/>
            <person name="Davenport K.W."/>
            <person name="Daligault H."/>
            <person name="Chain P.S."/>
            <person name="Chen A."/>
            <person name="Mavromatis K."/>
            <person name="Markowitz V."/>
            <person name="Szeto E."/>
            <person name="Mikhailova N."/>
            <person name="Pati A."/>
            <person name="Wagner M."/>
            <person name="Woyke T."/>
            <person name="Ollivier B."/>
            <person name="Klenk H.P."/>
            <person name="Spring S."/>
            <person name="Loy A."/>
        </authorList>
    </citation>
    <scope>NUCLEOTIDE SEQUENCE [LARGE SCALE GENOMIC DNA]</scope>
    <source>
        <strain evidence="12">DSM 22704 / JCM 16185 / SJ4</strain>
    </source>
</reference>
<evidence type="ECO:0000256" key="1">
    <source>
        <dbReference type="ARBA" id="ARBA00001953"/>
    </source>
</evidence>
<dbReference type="SUPFAM" id="SSF52096">
    <property type="entry name" value="ClpP/crotonase"/>
    <property type="match status" value="2"/>
</dbReference>
<keyword evidence="4 6" id="KW-0067">ATP-binding</keyword>
<dbReference type="eggNOG" id="COG1038">
    <property type="taxonomic scope" value="Bacteria"/>
</dbReference>
<dbReference type="FunFam" id="3.40.50.20:FF:000010">
    <property type="entry name" value="Propionyl-CoA carboxylase subunit alpha"/>
    <property type="match status" value="1"/>
</dbReference>
<dbReference type="InterPro" id="IPR005482">
    <property type="entry name" value="Biotin_COase_C"/>
</dbReference>
<dbReference type="Gene3D" id="3.40.50.20">
    <property type="match status" value="1"/>
</dbReference>
<dbReference type="Pfam" id="PF02785">
    <property type="entry name" value="Biotin_carb_C"/>
    <property type="match status" value="1"/>
</dbReference>
<dbReference type="InterPro" id="IPR011761">
    <property type="entry name" value="ATP-grasp"/>
</dbReference>
<dbReference type="SUPFAM" id="SSF51246">
    <property type="entry name" value="Rudiment single hybrid motif"/>
    <property type="match status" value="1"/>
</dbReference>
<dbReference type="HOGENOM" id="CLU_009218_0_0_9"/>
<dbReference type="FunFam" id="2.40.50.100:FF:000003">
    <property type="entry name" value="Acetyl-CoA carboxylase biotin carboxyl carrier protein"/>
    <property type="match status" value="1"/>
</dbReference>
<dbReference type="Proteomes" id="UP000002892">
    <property type="component" value="Chromosome"/>
</dbReference>
<dbReference type="InterPro" id="IPR005481">
    <property type="entry name" value="BC-like_N"/>
</dbReference>
<dbReference type="EMBL" id="CP003639">
    <property type="protein sequence ID" value="AFM39498.1"/>
    <property type="molecule type" value="Genomic_DNA"/>
</dbReference>
<dbReference type="PROSITE" id="PS50975">
    <property type="entry name" value="ATP_GRASP"/>
    <property type="match status" value="1"/>
</dbReference>
<dbReference type="OrthoDB" id="9803706at2"/>
<keyword evidence="3 6" id="KW-0547">Nucleotide-binding</keyword>
<dbReference type="InterPro" id="IPR016185">
    <property type="entry name" value="PreATP-grasp_dom_sf"/>
</dbReference>
<comment type="cofactor">
    <cofactor evidence="1">
        <name>biotin</name>
        <dbReference type="ChEBI" id="CHEBI:57586"/>
    </cofactor>
</comment>
<evidence type="ECO:0000259" key="10">
    <source>
        <dbReference type="PROSITE" id="PS50989"/>
    </source>
</evidence>
<dbReference type="CDD" id="cd06850">
    <property type="entry name" value="biotinyl_domain"/>
    <property type="match status" value="1"/>
</dbReference>
<dbReference type="PANTHER" id="PTHR48095:SF5">
    <property type="entry name" value="BLL7292 PROTEIN"/>
    <property type="match status" value="1"/>
</dbReference>
<dbReference type="Pfam" id="PF02786">
    <property type="entry name" value="CPSase_L_D2"/>
    <property type="match status" value="1"/>
</dbReference>
<dbReference type="InterPro" id="IPR000089">
    <property type="entry name" value="Biotin_lipoyl"/>
</dbReference>
<dbReference type="AlphaFoldDB" id="I4D124"/>
<evidence type="ECO:0000259" key="7">
    <source>
        <dbReference type="PROSITE" id="PS50968"/>
    </source>
</evidence>
<evidence type="ECO:0000256" key="5">
    <source>
        <dbReference type="ARBA" id="ARBA00023267"/>
    </source>
</evidence>
<sequence>MKKILIANRGEIAIRIARAAADLNMQTLAVFSEDDAKSLHQRRADECWALKGTGAAAYLDQGQIISIAKKTGCDAIHPGYGFLSENASFARFCETEGITFIGPSSDILKLFGDKVEARFLAKKCNVPLLAGTLGATSLEEVRDFFLSLGSEGAVMIKAVLGGGGRGMRAVYSLDDLEDAYAYCSLEAKKAFGSGAVYAEQLIHKPQHIEIQIIGDGKQVIHLGERDCTMQRRNQKLMEIAPCPTLSPELREKMIEAALRLAQETRFNNLGTFEFLVDRSVQDEASFVFMEANPRLQVEHTVTEEVTGIDLVRAQIEIAGGKSLSEIGLKEHEVSPKGYAIQLRINTETIDDVGSAQPMGGTIRVYEVPAGPGIRIDGYGYSGYAINPAFDSLLAKLIVTSRSSRFEDVIIKARRILQEFRIEGVATNIPFLLTLLSRSEVVNNDFSARFIEENACELISSLKPLEFPFFEDLSASDSMTSVKNIPEIPAGTQPISAPMMGNVVSIAVFNGDPVRRGQTVAVIEAMKMEHEVKAPLSGYVRKICINPNDVLAAGDVILYLEEAEILGEVKVKDEEIDLDAIRPDLAEVLARHAYGLDSHRNEEVAKRHNNGQRTARENIQDLCDPESFIEYGALTVAAQRKRRPLEELIRKTPGDGLVGGFGSINGSLFGTERSHSLIMAYDFMVMAGTQGAMNHKKMDRMIKIAHEWRLPTVLFAEGGGGRPGDVDANGVTGLDLSTFSQFAGLSGKVPLIGIASGFCFAGNAALLGCCDVIIATKNSNIGMGGPAMIEGGGLGIVRPQEIGPMDIQTQNGVVDIEVTDEKEAVETAKKYLGFFQGTATHWEAADQRLLRRLIPENRLRVYEIRKIIEVLADRESVLELRPRFGLGMITALIRIEGRPFGLLANNPKHDSGAIEAQDADKAARFLQLCNVHRLPVLSLVDTPGFMVGPDMEAKAQVRHVSRMFMIGSHLTVPFFTVVLRKGYGLGAMAMSAGGFQDSFFTAAWPSGEFGAMGLEGAVKHAYRKELESIADPVLREEAYQRFIEEAYEKGKAINVASYLEIDSVIDPADTRRWVINGLKSALLNYKEKKSERFIDTW</sequence>
<dbReference type="InterPro" id="IPR011053">
    <property type="entry name" value="Single_hybrid_motif"/>
</dbReference>
<protein>
    <submittedName>
        <fullName evidence="11">Pyruvate carboxylase</fullName>
    </submittedName>
</protein>
<evidence type="ECO:0000256" key="2">
    <source>
        <dbReference type="ARBA" id="ARBA00022598"/>
    </source>
</evidence>
<dbReference type="PROSITE" id="PS50989">
    <property type="entry name" value="COA_CT_CTER"/>
    <property type="match status" value="1"/>
</dbReference>
<dbReference type="GO" id="GO:0016874">
    <property type="term" value="F:ligase activity"/>
    <property type="evidence" value="ECO:0007669"/>
    <property type="project" value="UniProtKB-KW"/>
</dbReference>
<dbReference type="SUPFAM" id="SSF52440">
    <property type="entry name" value="PreATP-grasp domain"/>
    <property type="match status" value="1"/>
</dbReference>
<dbReference type="GO" id="GO:0046872">
    <property type="term" value="F:metal ion binding"/>
    <property type="evidence" value="ECO:0007669"/>
    <property type="project" value="InterPro"/>
</dbReference>
<dbReference type="Pfam" id="PF00289">
    <property type="entry name" value="Biotin_carb_N"/>
    <property type="match status" value="1"/>
</dbReference>
<dbReference type="Gene3D" id="3.90.226.10">
    <property type="entry name" value="2-enoyl-CoA Hydratase, Chain A, domain 1"/>
    <property type="match status" value="2"/>
</dbReference>
<dbReference type="PANTHER" id="PTHR48095">
    <property type="entry name" value="PYRUVATE CARBOXYLASE SUBUNIT A"/>
    <property type="match status" value="1"/>
</dbReference>
<dbReference type="KEGG" id="dai:Desaci_0431"/>
<dbReference type="eggNOG" id="COG0439">
    <property type="taxonomic scope" value="Bacteria"/>
</dbReference>
<organism evidence="11 12">
    <name type="scientific">Desulfosporosinus acidiphilus (strain DSM 22704 / JCM 16185 / SJ4)</name>
    <dbReference type="NCBI Taxonomy" id="646529"/>
    <lineage>
        <taxon>Bacteria</taxon>
        <taxon>Bacillati</taxon>
        <taxon>Bacillota</taxon>
        <taxon>Clostridia</taxon>
        <taxon>Eubacteriales</taxon>
        <taxon>Desulfitobacteriaceae</taxon>
        <taxon>Desulfosporosinus</taxon>
    </lineage>
</organism>
<dbReference type="InterPro" id="IPR001882">
    <property type="entry name" value="Biotin_BS"/>
</dbReference>
<keyword evidence="11" id="KW-0670">Pyruvate</keyword>
<evidence type="ECO:0000313" key="12">
    <source>
        <dbReference type="Proteomes" id="UP000002892"/>
    </source>
</evidence>
<dbReference type="eggNOG" id="COG4799">
    <property type="taxonomic scope" value="Bacteria"/>
</dbReference>
<evidence type="ECO:0000259" key="8">
    <source>
        <dbReference type="PROSITE" id="PS50975"/>
    </source>
</evidence>
<keyword evidence="2" id="KW-0436">Ligase</keyword>
<dbReference type="RefSeq" id="WP_014825511.1">
    <property type="nucleotide sequence ID" value="NC_018068.1"/>
</dbReference>
<keyword evidence="5" id="KW-0092">Biotin</keyword>
<dbReference type="InterPro" id="IPR011763">
    <property type="entry name" value="COA_CT_C"/>
</dbReference>
<dbReference type="PROSITE" id="PS00867">
    <property type="entry name" value="CPSASE_2"/>
    <property type="match status" value="1"/>
</dbReference>
<dbReference type="PROSITE" id="PS50979">
    <property type="entry name" value="BC"/>
    <property type="match status" value="1"/>
</dbReference>
<evidence type="ECO:0000313" key="11">
    <source>
        <dbReference type="EMBL" id="AFM39498.1"/>
    </source>
</evidence>
<feature type="domain" description="Lipoyl-binding" evidence="7">
    <location>
        <begin position="484"/>
        <end position="560"/>
    </location>
</feature>
<dbReference type="Pfam" id="PF01039">
    <property type="entry name" value="Carboxyl_trans"/>
    <property type="match status" value="1"/>
</dbReference>
<dbReference type="SUPFAM" id="SSF51230">
    <property type="entry name" value="Single hybrid motif"/>
    <property type="match status" value="1"/>
</dbReference>
<dbReference type="Gene3D" id="3.30.470.20">
    <property type="entry name" value="ATP-grasp fold, B domain"/>
    <property type="match status" value="1"/>
</dbReference>
<name>I4D124_DESAJ</name>
<feature type="domain" description="ATP-grasp" evidence="8">
    <location>
        <begin position="118"/>
        <end position="319"/>
    </location>
</feature>
<dbReference type="InterPro" id="IPR034733">
    <property type="entry name" value="AcCoA_carboxyl_beta"/>
</dbReference>
<dbReference type="SMART" id="SM00878">
    <property type="entry name" value="Biotin_carb_C"/>
    <property type="match status" value="1"/>
</dbReference>
<dbReference type="Pfam" id="PF00364">
    <property type="entry name" value="Biotin_lipoyl"/>
    <property type="match status" value="1"/>
</dbReference>
<dbReference type="GO" id="GO:0005524">
    <property type="term" value="F:ATP binding"/>
    <property type="evidence" value="ECO:0007669"/>
    <property type="project" value="UniProtKB-UniRule"/>
</dbReference>
<evidence type="ECO:0000256" key="6">
    <source>
        <dbReference type="PROSITE-ProRule" id="PRU00409"/>
    </source>
</evidence>
<dbReference type="Gene3D" id="3.30.1490.20">
    <property type="entry name" value="ATP-grasp fold, A domain"/>
    <property type="match status" value="1"/>
</dbReference>
<evidence type="ECO:0000256" key="3">
    <source>
        <dbReference type="ARBA" id="ARBA00022741"/>
    </source>
</evidence>
<dbReference type="InterPro" id="IPR029045">
    <property type="entry name" value="ClpP/crotonase-like_dom_sf"/>
</dbReference>